<dbReference type="GO" id="GO:0016779">
    <property type="term" value="F:nucleotidyltransferase activity"/>
    <property type="evidence" value="ECO:0007669"/>
    <property type="project" value="UniProtKB-KW"/>
</dbReference>
<gene>
    <name evidence="6" type="ORF">BpHYR1_032661</name>
</gene>
<name>A0A3M7RV03_BRAPC</name>
<reference evidence="6 7" key="1">
    <citation type="journal article" date="2018" name="Sci. Rep.">
        <title>Genomic signatures of local adaptation to the degree of environmental predictability in rotifers.</title>
        <authorList>
            <person name="Franch-Gras L."/>
            <person name="Hahn C."/>
            <person name="Garcia-Roger E.M."/>
            <person name="Carmona M.J."/>
            <person name="Serra M."/>
            <person name="Gomez A."/>
        </authorList>
    </citation>
    <scope>NUCLEOTIDE SEQUENCE [LARGE SCALE GENOMIC DNA]</scope>
    <source>
        <strain evidence="6">HYR1</strain>
    </source>
</reference>
<protein>
    <submittedName>
        <fullName evidence="6">Retrovirus-related Pol poly from transposon</fullName>
    </submittedName>
</protein>
<dbReference type="Gene3D" id="2.40.70.10">
    <property type="entry name" value="Acid Proteases"/>
    <property type="match status" value="1"/>
</dbReference>
<dbReference type="InterPro" id="IPR021109">
    <property type="entry name" value="Peptidase_aspartic_dom_sf"/>
</dbReference>
<keyword evidence="2" id="KW-0548">Nucleotidyltransferase</keyword>
<evidence type="ECO:0000256" key="3">
    <source>
        <dbReference type="ARBA" id="ARBA00022722"/>
    </source>
</evidence>
<evidence type="ECO:0000256" key="1">
    <source>
        <dbReference type="ARBA" id="ARBA00022679"/>
    </source>
</evidence>
<dbReference type="InterPro" id="IPR041588">
    <property type="entry name" value="Integrase_H2C2"/>
</dbReference>
<dbReference type="EMBL" id="REGN01002567">
    <property type="protein sequence ID" value="RNA27280.1"/>
    <property type="molecule type" value="Genomic_DNA"/>
</dbReference>
<sequence length="470" mass="53774">VHNYYFNRPQPIKDQSRRTKLNRHRVLTGRTGIVVRSDQVFQEEGCSDGQVVQAQRGPTKLEAIPEKREAEVDGCPIVYAVDTGAQITVISEEVYKCIENPSPLETVTNFIASAGGSGLDVLGKTFVEFRIGDFAVLTFIIVVKNLVMDCLLGMDVLPKFPFFKQPIDQLKRTAQIMTNKLTTHPKFYRKRVLQSPLRVSNLCEVNVDLYITKIHELLKNNSAACLKELKPSRCFEHPEVHSCPIAVTSEEQEKDTCIKWLKELVMGNGDVKPILPNDELYTNLKRMLYTHYHQLKVIDGRLYWFKMDDKGDTTPLLILPVQMVGHIIKFIHSSIFNGHLGVRKTLDKIKNRFFRPGLKRRVIKFIKECVTCQKRPTPTTKTYKTITTGYDRHNWATTTNKDGNMYILVICDHFSKWVVLYALNNTTTDVVAGKLINFMMLYGLCCNNLSDGAKNYQAEVLKKVYEMLDI</sequence>
<dbReference type="FunFam" id="1.10.340.70:FF:000001">
    <property type="entry name" value="Retrovirus-related Pol polyprotein from transposon gypsy-like Protein"/>
    <property type="match status" value="1"/>
</dbReference>
<dbReference type="Proteomes" id="UP000276133">
    <property type="component" value="Unassembled WGS sequence"/>
</dbReference>
<dbReference type="PANTHER" id="PTHR37984:SF5">
    <property type="entry name" value="PROTEIN NYNRIN-LIKE"/>
    <property type="match status" value="1"/>
</dbReference>
<evidence type="ECO:0000259" key="5">
    <source>
        <dbReference type="Pfam" id="PF17921"/>
    </source>
</evidence>
<dbReference type="STRING" id="10195.A0A3M7RV03"/>
<dbReference type="SUPFAM" id="SSF53098">
    <property type="entry name" value="Ribonuclease H-like"/>
    <property type="match status" value="1"/>
</dbReference>
<keyword evidence="1" id="KW-0808">Transferase</keyword>
<dbReference type="Gene3D" id="1.10.340.70">
    <property type="match status" value="1"/>
</dbReference>
<evidence type="ECO:0000313" key="6">
    <source>
        <dbReference type="EMBL" id="RNA27280.1"/>
    </source>
</evidence>
<dbReference type="GO" id="GO:0003676">
    <property type="term" value="F:nucleic acid binding"/>
    <property type="evidence" value="ECO:0007669"/>
    <property type="project" value="InterPro"/>
</dbReference>
<feature type="non-terminal residue" evidence="6">
    <location>
        <position position="1"/>
    </location>
</feature>
<dbReference type="GO" id="GO:0004519">
    <property type="term" value="F:endonuclease activity"/>
    <property type="evidence" value="ECO:0007669"/>
    <property type="project" value="UniProtKB-KW"/>
</dbReference>
<evidence type="ECO:0000256" key="4">
    <source>
        <dbReference type="ARBA" id="ARBA00022759"/>
    </source>
</evidence>
<dbReference type="InterPro" id="IPR036397">
    <property type="entry name" value="RNaseH_sf"/>
</dbReference>
<organism evidence="6 7">
    <name type="scientific">Brachionus plicatilis</name>
    <name type="common">Marine rotifer</name>
    <name type="synonym">Brachionus muelleri</name>
    <dbReference type="NCBI Taxonomy" id="10195"/>
    <lineage>
        <taxon>Eukaryota</taxon>
        <taxon>Metazoa</taxon>
        <taxon>Spiralia</taxon>
        <taxon>Gnathifera</taxon>
        <taxon>Rotifera</taxon>
        <taxon>Eurotatoria</taxon>
        <taxon>Monogononta</taxon>
        <taxon>Pseudotrocha</taxon>
        <taxon>Ploima</taxon>
        <taxon>Brachionidae</taxon>
        <taxon>Brachionus</taxon>
    </lineage>
</organism>
<dbReference type="Pfam" id="PF13975">
    <property type="entry name" value="gag-asp_proteas"/>
    <property type="match status" value="1"/>
</dbReference>
<dbReference type="InterPro" id="IPR050951">
    <property type="entry name" value="Retrovirus_Pol_polyprotein"/>
</dbReference>
<proteinExistence type="predicted"/>
<feature type="domain" description="Integrase zinc-binding" evidence="5">
    <location>
        <begin position="320"/>
        <end position="375"/>
    </location>
</feature>
<keyword evidence="3" id="KW-0540">Nuclease</keyword>
<dbReference type="InterPro" id="IPR012337">
    <property type="entry name" value="RNaseH-like_sf"/>
</dbReference>
<dbReference type="Pfam" id="PF17921">
    <property type="entry name" value="Integrase_H2C2"/>
    <property type="match status" value="1"/>
</dbReference>
<keyword evidence="7" id="KW-1185">Reference proteome</keyword>
<keyword evidence="4" id="KW-0255">Endonuclease</keyword>
<comment type="caution">
    <text evidence="6">The sequence shown here is derived from an EMBL/GenBank/DDBJ whole genome shotgun (WGS) entry which is preliminary data.</text>
</comment>
<keyword evidence="4" id="KW-0378">Hydrolase</keyword>
<evidence type="ECO:0000256" key="2">
    <source>
        <dbReference type="ARBA" id="ARBA00022695"/>
    </source>
</evidence>
<dbReference type="AlphaFoldDB" id="A0A3M7RV03"/>
<dbReference type="SUPFAM" id="SSF50630">
    <property type="entry name" value="Acid proteases"/>
    <property type="match status" value="1"/>
</dbReference>
<dbReference type="Gene3D" id="3.30.420.10">
    <property type="entry name" value="Ribonuclease H-like superfamily/Ribonuclease H"/>
    <property type="match status" value="1"/>
</dbReference>
<accession>A0A3M7RV03</accession>
<dbReference type="OrthoDB" id="425619at2759"/>
<dbReference type="PANTHER" id="PTHR37984">
    <property type="entry name" value="PROTEIN CBG26694"/>
    <property type="match status" value="1"/>
</dbReference>
<evidence type="ECO:0000313" key="7">
    <source>
        <dbReference type="Proteomes" id="UP000276133"/>
    </source>
</evidence>